<proteinExistence type="predicted"/>
<keyword evidence="3" id="KW-1185">Reference proteome</keyword>
<protein>
    <submittedName>
        <fullName evidence="2">Uncharacterized protein</fullName>
    </submittedName>
</protein>
<feature type="compositionally biased region" description="Basic and acidic residues" evidence="1">
    <location>
        <begin position="68"/>
        <end position="77"/>
    </location>
</feature>
<name>A0AAV7QGW8_PLEWA</name>
<dbReference type="AlphaFoldDB" id="A0AAV7QGW8"/>
<evidence type="ECO:0000313" key="3">
    <source>
        <dbReference type="Proteomes" id="UP001066276"/>
    </source>
</evidence>
<dbReference type="Proteomes" id="UP001066276">
    <property type="component" value="Chromosome 6"/>
</dbReference>
<dbReference type="EMBL" id="JANPWB010000010">
    <property type="protein sequence ID" value="KAJ1138596.1"/>
    <property type="molecule type" value="Genomic_DNA"/>
</dbReference>
<comment type="caution">
    <text evidence="2">The sequence shown here is derived from an EMBL/GenBank/DDBJ whole genome shotgun (WGS) entry which is preliminary data.</text>
</comment>
<gene>
    <name evidence="2" type="ORF">NDU88_004977</name>
</gene>
<evidence type="ECO:0000313" key="2">
    <source>
        <dbReference type="EMBL" id="KAJ1138596.1"/>
    </source>
</evidence>
<accession>A0AAV7QGW8</accession>
<sequence length="109" mass="11722">MTPDFRVPGSVKLDNGPQDGEEENVEDAKVAKETEDAKEGKETTDAGAARPEGRAGNSDVPTETTGPVHEERGEETHKHHHVPGGAWLNKRIIASQEGNLGGTTRETLR</sequence>
<organism evidence="2 3">
    <name type="scientific">Pleurodeles waltl</name>
    <name type="common">Iberian ribbed newt</name>
    <dbReference type="NCBI Taxonomy" id="8319"/>
    <lineage>
        <taxon>Eukaryota</taxon>
        <taxon>Metazoa</taxon>
        <taxon>Chordata</taxon>
        <taxon>Craniata</taxon>
        <taxon>Vertebrata</taxon>
        <taxon>Euteleostomi</taxon>
        <taxon>Amphibia</taxon>
        <taxon>Batrachia</taxon>
        <taxon>Caudata</taxon>
        <taxon>Salamandroidea</taxon>
        <taxon>Salamandridae</taxon>
        <taxon>Pleurodelinae</taxon>
        <taxon>Pleurodeles</taxon>
    </lineage>
</organism>
<feature type="compositionally biased region" description="Polar residues" evidence="1">
    <location>
        <begin position="96"/>
        <end position="109"/>
    </location>
</feature>
<feature type="compositionally biased region" description="Basic and acidic residues" evidence="1">
    <location>
        <begin position="26"/>
        <end position="44"/>
    </location>
</feature>
<reference evidence="2" key="1">
    <citation type="journal article" date="2022" name="bioRxiv">
        <title>Sequencing and chromosome-scale assembly of the giantPleurodeles waltlgenome.</title>
        <authorList>
            <person name="Brown T."/>
            <person name="Elewa A."/>
            <person name="Iarovenko S."/>
            <person name="Subramanian E."/>
            <person name="Araus A.J."/>
            <person name="Petzold A."/>
            <person name="Susuki M."/>
            <person name="Suzuki K.-i.T."/>
            <person name="Hayashi T."/>
            <person name="Toyoda A."/>
            <person name="Oliveira C."/>
            <person name="Osipova E."/>
            <person name="Leigh N.D."/>
            <person name="Simon A."/>
            <person name="Yun M.H."/>
        </authorList>
    </citation>
    <scope>NUCLEOTIDE SEQUENCE</scope>
    <source>
        <strain evidence="2">20211129_DDA</strain>
        <tissue evidence="2">Liver</tissue>
    </source>
</reference>
<feature type="region of interest" description="Disordered" evidence="1">
    <location>
        <begin position="1"/>
        <end position="109"/>
    </location>
</feature>
<evidence type="ECO:0000256" key="1">
    <source>
        <dbReference type="SAM" id="MobiDB-lite"/>
    </source>
</evidence>